<keyword evidence="3" id="KW-0378">Hydrolase</keyword>
<evidence type="ECO:0000313" key="3">
    <source>
        <dbReference type="EMBL" id="SHF53902.1"/>
    </source>
</evidence>
<sequence>MTLRRKTQGRKGEDEAARYLTERGYQLLKRNFRCPYGEVDIIALDGPVLVFVEVRSRSTENYGLPQESITEEKRGRLRRTARYYLAASGGHRGPVRFDVLAIKYKRNGRVEFLEHIKNAF</sequence>
<dbReference type="PANTHER" id="PTHR34039">
    <property type="entry name" value="UPF0102 PROTEIN YRAN"/>
    <property type="match status" value="1"/>
</dbReference>
<evidence type="ECO:0000313" key="4">
    <source>
        <dbReference type="Proteomes" id="UP000184196"/>
    </source>
</evidence>
<dbReference type="InterPro" id="IPR003509">
    <property type="entry name" value="UPF0102_YraN-like"/>
</dbReference>
<organism evidence="3 4">
    <name type="scientific">Desulfofundulus australicus DSM 11792</name>
    <dbReference type="NCBI Taxonomy" id="1121425"/>
    <lineage>
        <taxon>Bacteria</taxon>
        <taxon>Bacillati</taxon>
        <taxon>Bacillota</taxon>
        <taxon>Clostridia</taxon>
        <taxon>Eubacteriales</taxon>
        <taxon>Peptococcaceae</taxon>
        <taxon>Desulfofundulus</taxon>
    </lineage>
</organism>
<dbReference type="NCBIfam" id="NF009154">
    <property type="entry name" value="PRK12497.3-3"/>
    <property type="match status" value="1"/>
</dbReference>
<dbReference type="GO" id="GO:0003676">
    <property type="term" value="F:nucleic acid binding"/>
    <property type="evidence" value="ECO:0007669"/>
    <property type="project" value="InterPro"/>
</dbReference>
<evidence type="ECO:0000256" key="2">
    <source>
        <dbReference type="HAMAP-Rule" id="MF_00048"/>
    </source>
</evidence>
<dbReference type="InterPro" id="IPR011856">
    <property type="entry name" value="tRNA_endonuc-like_dom_sf"/>
</dbReference>
<dbReference type="GO" id="GO:0004519">
    <property type="term" value="F:endonuclease activity"/>
    <property type="evidence" value="ECO:0007669"/>
    <property type="project" value="UniProtKB-KW"/>
</dbReference>
<protein>
    <recommendedName>
        <fullName evidence="2">UPF0102 protein SAMN02745218_02535</fullName>
    </recommendedName>
</protein>
<evidence type="ECO:0000256" key="1">
    <source>
        <dbReference type="ARBA" id="ARBA00006738"/>
    </source>
</evidence>
<name>A0A1M5CHM0_9FIRM</name>
<dbReference type="Proteomes" id="UP000184196">
    <property type="component" value="Unassembled WGS sequence"/>
</dbReference>
<keyword evidence="4" id="KW-1185">Reference proteome</keyword>
<comment type="similarity">
    <text evidence="1 2">Belongs to the UPF0102 family.</text>
</comment>
<gene>
    <name evidence="3" type="ORF">SAMN02745218_02535</name>
</gene>
<dbReference type="OrthoDB" id="9802516at2"/>
<dbReference type="SUPFAM" id="SSF52980">
    <property type="entry name" value="Restriction endonuclease-like"/>
    <property type="match status" value="1"/>
</dbReference>
<dbReference type="PANTHER" id="PTHR34039:SF1">
    <property type="entry name" value="UPF0102 PROTEIN YRAN"/>
    <property type="match status" value="1"/>
</dbReference>
<keyword evidence="3" id="KW-0540">Nuclease</keyword>
<proteinExistence type="inferred from homology"/>
<dbReference type="EMBL" id="FQUW01000037">
    <property type="protein sequence ID" value="SHF53902.1"/>
    <property type="molecule type" value="Genomic_DNA"/>
</dbReference>
<dbReference type="AlphaFoldDB" id="A0A1M5CHM0"/>
<dbReference type="CDD" id="cd20736">
    <property type="entry name" value="PoNe_Nuclease"/>
    <property type="match status" value="1"/>
</dbReference>
<dbReference type="InterPro" id="IPR011335">
    <property type="entry name" value="Restrct_endonuc-II-like"/>
</dbReference>
<dbReference type="Gene3D" id="3.40.1350.10">
    <property type="match status" value="1"/>
</dbReference>
<dbReference type="Pfam" id="PF02021">
    <property type="entry name" value="UPF0102"/>
    <property type="match status" value="1"/>
</dbReference>
<accession>A0A1M5CHM0</accession>
<dbReference type="HAMAP" id="MF_00048">
    <property type="entry name" value="UPF0102"/>
    <property type="match status" value="1"/>
</dbReference>
<keyword evidence="3" id="KW-0255">Endonuclease</keyword>
<dbReference type="NCBIfam" id="NF009150">
    <property type="entry name" value="PRK12497.1-3"/>
    <property type="match status" value="1"/>
</dbReference>
<reference evidence="4" key="1">
    <citation type="submission" date="2016-11" db="EMBL/GenBank/DDBJ databases">
        <authorList>
            <person name="Varghese N."/>
            <person name="Submissions S."/>
        </authorList>
    </citation>
    <scope>NUCLEOTIDE SEQUENCE [LARGE SCALE GENOMIC DNA]</scope>
    <source>
        <strain evidence="4">DSM 11792</strain>
    </source>
</reference>
<dbReference type="NCBIfam" id="TIGR00252">
    <property type="entry name" value="YraN family protein"/>
    <property type="match status" value="1"/>
</dbReference>
<dbReference type="RefSeq" id="WP_073166853.1">
    <property type="nucleotide sequence ID" value="NZ_FQUW01000037.1"/>
</dbReference>